<dbReference type="Pfam" id="PF12874">
    <property type="entry name" value="zf-met"/>
    <property type="match status" value="1"/>
</dbReference>
<proteinExistence type="predicted"/>
<dbReference type="SUPFAM" id="SSF57667">
    <property type="entry name" value="beta-beta-alpha zinc fingers"/>
    <property type="match status" value="1"/>
</dbReference>
<dbReference type="InParanoid" id="D3BPU1"/>
<dbReference type="Proteomes" id="UP000001396">
    <property type="component" value="Unassembled WGS sequence"/>
</dbReference>
<accession>D3BPU1</accession>
<dbReference type="EMBL" id="ADBJ01000047">
    <property type="protein sequence ID" value="EFA76224.1"/>
    <property type="molecule type" value="Genomic_DNA"/>
</dbReference>
<feature type="domain" description="C2H2-type" evidence="1">
    <location>
        <begin position="53"/>
        <end position="77"/>
    </location>
</feature>
<keyword evidence="3" id="KW-1185">Reference proteome</keyword>
<protein>
    <recommendedName>
        <fullName evidence="1">C2H2-type domain-containing protein</fullName>
    </recommendedName>
</protein>
<gene>
    <name evidence="2" type="ORF">PPL_09985</name>
</gene>
<sequence>MNNKKIDWRDLSNEEKERIKLQSKKHLKKIQLLLLTPIFIRKHIKKEVCDKLVCNTCPDEKFTSISMYRLHLESKRHLRRFKRSAVADTWDCKICNLPLPNESEWVIK</sequence>
<evidence type="ECO:0000259" key="1">
    <source>
        <dbReference type="Pfam" id="PF12874"/>
    </source>
</evidence>
<dbReference type="InterPro" id="IPR036236">
    <property type="entry name" value="Znf_C2H2_sf"/>
</dbReference>
<dbReference type="AlphaFoldDB" id="D3BPU1"/>
<evidence type="ECO:0000313" key="3">
    <source>
        <dbReference type="Proteomes" id="UP000001396"/>
    </source>
</evidence>
<reference evidence="2 3" key="1">
    <citation type="journal article" date="2011" name="Genome Res.">
        <title>Phylogeny-wide analysis of social amoeba genomes highlights ancient origins for complex intercellular communication.</title>
        <authorList>
            <person name="Heidel A.J."/>
            <person name="Lawal H.M."/>
            <person name="Felder M."/>
            <person name="Schilde C."/>
            <person name="Helps N.R."/>
            <person name="Tunggal B."/>
            <person name="Rivero F."/>
            <person name="John U."/>
            <person name="Schleicher M."/>
            <person name="Eichinger L."/>
            <person name="Platzer M."/>
            <person name="Noegel A.A."/>
            <person name="Schaap P."/>
            <person name="Gloeckner G."/>
        </authorList>
    </citation>
    <scope>NUCLEOTIDE SEQUENCE [LARGE SCALE GENOMIC DNA]</scope>
    <source>
        <strain evidence="3">ATCC 26659 / Pp 5 / PN500</strain>
    </source>
</reference>
<dbReference type="RefSeq" id="XP_020428357.1">
    <property type="nucleotide sequence ID" value="XM_020580772.1"/>
</dbReference>
<evidence type="ECO:0000313" key="2">
    <source>
        <dbReference type="EMBL" id="EFA76224.1"/>
    </source>
</evidence>
<comment type="caution">
    <text evidence="2">The sequence shown here is derived from an EMBL/GenBank/DDBJ whole genome shotgun (WGS) entry which is preliminary data.</text>
</comment>
<name>D3BPU1_HETP5</name>
<dbReference type="GeneID" id="31365457"/>
<organism evidence="2 3">
    <name type="scientific">Heterostelium pallidum (strain ATCC 26659 / Pp 5 / PN500)</name>
    <name type="common">Cellular slime mold</name>
    <name type="synonym">Polysphondylium pallidum</name>
    <dbReference type="NCBI Taxonomy" id="670386"/>
    <lineage>
        <taxon>Eukaryota</taxon>
        <taxon>Amoebozoa</taxon>
        <taxon>Evosea</taxon>
        <taxon>Eumycetozoa</taxon>
        <taxon>Dictyostelia</taxon>
        <taxon>Acytosteliales</taxon>
        <taxon>Acytosteliaceae</taxon>
        <taxon>Heterostelium</taxon>
    </lineage>
</organism>
<dbReference type="InterPro" id="IPR013087">
    <property type="entry name" value="Znf_C2H2_type"/>
</dbReference>